<dbReference type="SMART" id="SM00276">
    <property type="entry name" value="GLECT"/>
    <property type="match status" value="1"/>
</dbReference>
<evidence type="ECO:0000256" key="1">
    <source>
        <dbReference type="ARBA" id="ARBA00022734"/>
    </source>
</evidence>
<dbReference type="SMART" id="SM00908">
    <property type="entry name" value="Gal-bind_lectin"/>
    <property type="match status" value="1"/>
</dbReference>
<keyword evidence="1 2" id="KW-0430">Lectin</keyword>
<dbReference type="WBParaSite" id="scaffold9486_cov177.g13997">
    <property type="protein sequence ID" value="scaffold9486_cov177.g13997"/>
    <property type="gene ID" value="scaffold9486_cov177.g13997"/>
</dbReference>
<feature type="domain" description="Galectin" evidence="3">
    <location>
        <begin position="10"/>
        <end position="153"/>
    </location>
</feature>
<accession>A0A915N8K5</accession>
<reference evidence="5" key="1">
    <citation type="submission" date="2022-11" db="UniProtKB">
        <authorList>
            <consortium name="WormBaseParasite"/>
        </authorList>
    </citation>
    <scope>IDENTIFICATION</scope>
</reference>
<name>A0A915N8K5_MELJA</name>
<dbReference type="PANTHER" id="PTHR11346:SF147">
    <property type="entry name" value="GALECTIN"/>
    <property type="match status" value="1"/>
</dbReference>
<evidence type="ECO:0000313" key="5">
    <source>
        <dbReference type="WBParaSite" id="scaffold9486_cov177.g13997"/>
    </source>
</evidence>
<dbReference type="GO" id="GO:0030246">
    <property type="term" value="F:carbohydrate binding"/>
    <property type="evidence" value="ECO:0007669"/>
    <property type="project" value="UniProtKB-UniRule"/>
</dbReference>
<dbReference type="InterPro" id="IPR044156">
    <property type="entry name" value="Galectin-like"/>
</dbReference>
<sequence>MELPATINLSQLSFGRGFLPDKSIEINITVLANPDQFVVNLFEDGIMQETADIPFHFKPLFSHSLLYPSYVYRNNWIKNKGWGEGDGGFDRVGFRFRAGRTFILEFVAAPKNTIIVNVNNKSFLTFRRVDLSQISQLYIDGRGTIRVNSLTLCPQIYLNNQHVGSFSRVDLSEISQLYIEGGNTIQLNSMTLCTKIPSPPTPPFCDIRQIELNNLKIPSIIDLEEIGFRRGFTYAKIIRILGTATAPTNFDISLVEDGIPEETADIPFHFSADFAQNEVSE</sequence>
<dbReference type="PANTHER" id="PTHR11346">
    <property type="entry name" value="GALECTIN"/>
    <property type="match status" value="1"/>
</dbReference>
<dbReference type="AlphaFoldDB" id="A0A915N8K5"/>
<dbReference type="Pfam" id="PF00337">
    <property type="entry name" value="Gal-bind_lectin"/>
    <property type="match status" value="1"/>
</dbReference>
<dbReference type="InterPro" id="IPR013320">
    <property type="entry name" value="ConA-like_dom_sf"/>
</dbReference>
<dbReference type="PROSITE" id="PS51304">
    <property type="entry name" value="GALECTIN"/>
    <property type="match status" value="1"/>
</dbReference>
<keyword evidence="4" id="KW-1185">Reference proteome</keyword>
<evidence type="ECO:0000256" key="2">
    <source>
        <dbReference type="RuleBase" id="RU102079"/>
    </source>
</evidence>
<dbReference type="SUPFAM" id="SSF49899">
    <property type="entry name" value="Concanavalin A-like lectins/glucanases"/>
    <property type="match status" value="1"/>
</dbReference>
<evidence type="ECO:0000259" key="3">
    <source>
        <dbReference type="PROSITE" id="PS51304"/>
    </source>
</evidence>
<dbReference type="Proteomes" id="UP000887561">
    <property type="component" value="Unplaced"/>
</dbReference>
<dbReference type="InterPro" id="IPR001079">
    <property type="entry name" value="Galectin_CRD"/>
</dbReference>
<dbReference type="Gene3D" id="2.60.120.200">
    <property type="match status" value="1"/>
</dbReference>
<proteinExistence type="predicted"/>
<organism evidence="4 5">
    <name type="scientific">Meloidogyne javanica</name>
    <name type="common">Root-knot nematode worm</name>
    <dbReference type="NCBI Taxonomy" id="6303"/>
    <lineage>
        <taxon>Eukaryota</taxon>
        <taxon>Metazoa</taxon>
        <taxon>Ecdysozoa</taxon>
        <taxon>Nematoda</taxon>
        <taxon>Chromadorea</taxon>
        <taxon>Rhabditida</taxon>
        <taxon>Tylenchina</taxon>
        <taxon>Tylenchomorpha</taxon>
        <taxon>Tylenchoidea</taxon>
        <taxon>Meloidogynidae</taxon>
        <taxon>Meloidogyninae</taxon>
        <taxon>Meloidogyne</taxon>
        <taxon>Meloidogyne incognita group</taxon>
    </lineage>
</organism>
<protein>
    <recommendedName>
        <fullName evidence="2">Galectin</fullName>
    </recommendedName>
</protein>
<evidence type="ECO:0000313" key="4">
    <source>
        <dbReference type="Proteomes" id="UP000887561"/>
    </source>
</evidence>